<evidence type="ECO:0000313" key="1">
    <source>
        <dbReference type="EMBL" id="CAD6226255.1"/>
    </source>
</evidence>
<dbReference type="AlphaFoldDB" id="A0A811NKZ5"/>
<dbReference type="PANTHER" id="PTHR33377:SF30">
    <property type="entry name" value="OS07G0117000 PROTEIN"/>
    <property type="match status" value="1"/>
</dbReference>
<sequence>MSMFISAVLSDLTGRSMSFLIDKLSTAAIAAATLEETLSSLERLLLRVHVIVEEAEQRHVTNQALLRQLNQMRKEMYRGYHTLDDIFRCRDHQETTAKDQSQAVMMVPSSSTPSRSFNPAKRRRLSRCSSSLREQERLREVLVGLETVIRDASELVVFLSGCPRRSCQPYGTYLILDNCMFGRQMEMEKIMDLLLQAEVPIDGSPPGVLPIVGPGKVGKSTLIEHACNDDRVRDHFSQIMCFSQNSITDDRTVATLSDCDVIKQRSGANGEERILVIIELTGDIDESVWRKFYSDCKRHVAVGSKIIVASRSDKLARLGTTQPLKIHFFAPEVYWYFFKVRTFGSTDTRDHPKLASIAMDLAQEMKGCFFGATVFSGLLKANFDAHFWRGSTDTRDHPKLASIAMDQPPLH</sequence>
<dbReference type="EMBL" id="CAJGYO010000004">
    <property type="protein sequence ID" value="CAD6226255.1"/>
    <property type="molecule type" value="Genomic_DNA"/>
</dbReference>
<dbReference type="Proteomes" id="UP000604825">
    <property type="component" value="Unassembled WGS sequence"/>
</dbReference>
<evidence type="ECO:0008006" key="3">
    <source>
        <dbReference type="Google" id="ProtNLM"/>
    </source>
</evidence>
<reference evidence="1" key="1">
    <citation type="submission" date="2020-10" db="EMBL/GenBank/DDBJ databases">
        <authorList>
            <person name="Han B."/>
            <person name="Lu T."/>
            <person name="Zhao Q."/>
            <person name="Huang X."/>
            <person name="Zhao Y."/>
        </authorList>
    </citation>
    <scope>NUCLEOTIDE SEQUENCE</scope>
</reference>
<dbReference type="PANTHER" id="PTHR33377">
    <property type="entry name" value="OS10G0134700 PROTEIN-RELATED"/>
    <property type="match status" value="1"/>
</dbReference>
<dbReference type="InterPro" id="IPR027417">
    <property type="entry name" value="P-loop_NTPase"/>
</dbReference>
<evidence type="ECO:0000313" key="2">
    <source>
        <dbReference type="Proteomes" id="UP000604825"/>
    </source>
</evidence>
<proteinExistence type="predicted"/>
<comment type="caution">
    <text evidence="1">The sequence shown here is derived from an EMBL/GenBank/DDBJ whole genome shotgun (WGS) entry which is preliminary data.</text>
</comment>
<organism evidence="1 2">
    <name type="scientific">Miscanthus lutarioriparius</name>
    <dbReference type="NCBI Taxonomy" id="422564"/>
    <lineage>
        <taxon>Eukaryota</taxon>
        <taxon>Viridiplantae</taxon>
        <taxon>Streptophyta</taxon>
        <taxon>Embryophyta</taxon>
        <taxon>Tracheophyta</taxon>
        <taxon>Spermatophyta</taxon>
        <taxon>Magnoliopsida</taxon>
        <taxon>Liliopsida</taxon>
        <taxon>Poales</taxon>
        <taxon>Poaceae</taxon>
        <taxon>PACMAD clade</taxon>
        <taxon>Panicoideae</taxon>
        <taxon>Andropogonodae</taxon>
        <taxon>Andropogoneae</taxon>
        <taxon>Saccharinae</taxon>
        <taxon>Miscanthus</taxon>
    </lineage>
</organism>
<name>A0A811NKZ5_9POAL</name>
<accession>A0A811NKZ5</accession>
<keyword evidence="2" id="KW-1185">Reference proteome</keyword>
<protein>
    <recommendedName>
        <fullName evidence="3">NB-ARC domain-containing protein</fullName>
    </recommendedName>
</protein>
<dbReference type="Gene3D" id="3.40.50.300">
    <property type="entry name" value="P-loop containing nucleotide triphosphate hydrolases"/>
    <property type="match status" value="1"/>
</dbReference>
<gene>
    <name evidence="1" type="ORF">NCGR_LOCUS18127</name>
</gene>
<dbReference type="OrthoDB" id="601224at2759"/>
<dbReference type="GO" id="GO:0043531">
    <property type="term" value="F:ADP binding"/>
    <property type="evidence" value="ECO:0007669"/>
    <property type="project" value="InterPro"/>
</dbReference>
<dbReference type="SUPFAM" id="SSF52540">
    <property type="entry name" value="P-loop containing nucleoside triphosphate hydrolases"/>
    <property type="match status" value="1"/>
</dbReference>